<dbReference type="InterPro" id="IPR041647">
    <property type="entry name" value="IRK_C"/>
</dbReference>
<dbReference type="FunFam" id="2.60.40.1400:FF:000005">
    <property type="entry name" value="G protein-activated inward rectifier potassium channel 2"/>
    <property type="match status" value="1"/>
</dbReference>
<protein>
    <recommendedName>
        <fullName evidence="3">G protein-activated inward rectifier potassium channel 2</fullName>
    </recommendedName>
    <alternativeName>
        <fullName evidence="14">Potassium channel, inwardly rectifying subfamily J member 6</fullName>
    </alternativeName>
</protein>
<keyword evidence="4 16" id="KW-0813">Transport</keyword>
<evidence type="ECO:0000256" key="7">
    <source>
        <dbReference type="ARBA" id="ARBA00022692"/>
    </source>
</evidence>
<dbReference type="GO" id="GO:1990573">
    <property type="term" value="P:potassium ion import across plasma membrane"/>
    <property type="evidence" value="ECO:0007669"/>
    <property type="project" value="TreeGrafter"/>
</dbReference>
<keyword evidence="9 16" id="KW-0630">Potassium</keyword>
<evidence type="ECO:0000259" key="19">
    <source>
        <dbReference type="Pfam" id="PF01007"/>
    </source>
</evidence>
<dbReference type="PRINTS" id="PR01328">
    <property type="entry name" value="KIR32CHANNEL"/>
</dbReference>
<evidence type="ECO:0000256" key="12">
    <source>
        <dbReference type="ARBA" id="ARBA00023136"/>
    </source>
</evidence>
<dbReference type="AlphaFoldDB" id="A0AAD8ZJ67"/>
<dbReference type="PANTHER" id="PTHR11767">
    <property type="entry name" value="INWARD RECTIFIER POTASSIUM CHANNEL"/>
    <property type="match status" value="1"/>
</dbReference>
<evidence type="ECO:0000256" key="4">
    <source>
        <dbReference type="ARBA" id="ARBA00022448"/>
    </source>
</evidence>
<dbReference type="FunFam" id="1.10.287.70:FF:000019">
    <property type="entry name" value="G protein-activated inward rectifier potassium channel 1"/>
    <property type="match status" value="1"/>
</dbReference>
<feature type="domain" description="Inward rectifier potassium channel C-terminal" evidence="20">
    <location>
        <begin position="219"/>
        <end position="389"/>
    </location>
</feature>
<dbReference type="GO" id="GO:0015467">
    <property type="term" value="F:G-protein activated inward rectifier potassium channel activity"/>
    <property type="evidence" value="ECO:0007669"/>
    <property type="project" value="InterPro"/>
</dbReference>
<comment type="subcellular location">
    <subcellularLocation>
        <location evidence="1 16">Membrane</location>
        <topology evidence="1 16">Multi-pass membrane protein</topology>
    </subcellularLocation>
</comment>
<dbReference type="InterPro" id="IPR013518">
    <property type="entry name" value="K_chnl_inward-rec_Kir_cyto"/>
</dbReference>
<evidence type="ECO:0000313" key="21">
    <source>
        <dbReference type="EMBL" id="KAK1800414.1"/>
    </source>
</evidence>
<dbReference type="GO" id="GO:0034765">
    <property type="term" value="P:regulation of monoatomic ion transmembrane transport"/>
    <property type="evidence" value="ECO:0007669"/>
    <property type="project" value="TreeGrafter"/>
</dbReference>
<dbReference type="GO" id="GO:0007399">
    <property type="term" value="P:nervous system development"/>
    <property type="evidence" value="ECO:0007669"/>
    <property type="project" value="UniProtKB-ARBA"/>
</dbReference>
<dbReference type="SUPFAM" id="SSF81296">
    <property type="entry name" value="E set domains"/>
    <property type="match status" value="1"/>
</dbReference>
<dbReference type="GO" id="GO:0034702">
    <property type="term" value="C:monoatomic ion channel complex"/>
    <property type="evidence" value="ECO:0007669"/>
    <property type="project" value="UniProtKB-KW"/>
</dbReference>
<evidence type="ECO:0000256" key="13">
    <source>
        <dbReference type="ARBA" id="ARBA00023303"/>
    </source>
</evidence>
<gene>
    <name evidence="21" type="ORF">P4O66_005648</name>
</gene>
<evidence type="ECO:0000256" key="8">
    <source>
        <dbReference type="ARBA" id="ARBA00022882"/>
    </source>
</evidence>
<dbReference type="Gene3D" id="1.10.287.70">
    <property type="match status" value="1"/>
</dbReference>
<keyword evidence="6" id="KW-0597">Phosphoprotein</keyword>
<dbReference type="InterPro" id="IPR003275">
    <property type="entry name" value="K_chnl_inward-rec_Kir3.2"/>
</dbReference>
<dbReference type="EMBL" id="JAROKS010000010">
    <property type="protein sequence ID" value="KAK1800414.1"/>
    <property type="molecule type" value="Genomic_DNA"/>
</dbReference>
<evidence type="ECO:0000256" key="14">
    <source>
        <dbReference type="ARBA" id="ARBA00031384"/>
    </source>
</evidence>
<keyword evidence="13 16" id="KW-0407">Ion channel</keyword>
<dbReference type="PANTHER" id="PTHR11767:SF19">
    <property type="entry name" value="G PROTEIN-ACTIVATED INWARD RECTIFIER POTASSIUM CHANNEL 2"/>
    <property type="match status" value="1"/>
</dbReference>
<dbReference type="Pfam" id="PF01007">
    <property type="entry name" value="IRK"/>
    <property type="match status" value="1"/>
</dbReference>
<evidence type="ECO:0000256" key="2">
    <source>
        <dbReference type="ARBA" id="ARBA00007670"/>
    </source>
</evidence>
<sequence>MVMLPNKVAEQNAGEKKENALCFAQILPEGQMEQDVESPVTVRPPRLPKQVRDDVPKQLQDPERAKRKIQRYVRKDGKCNVHHGNVRETYRYLTDIFTTLVDLKWRFNLFIFVLVYTVTWLFFGLMWWLIAYTRGDLDHIGDDAWTPCVNNLEGFVSAFLFSIETETTIGYGYRVITDKCPEGIVLLLVQSVLGSIVNAFMVGCMFVKISQPKKRAETLVFSTNAVISMRDGRLCLMFRVGDLRNSHIVEASIRAKLIKSKQTKEGEFIPLNQTDMNVGYDTGDDRLFLVSPLIICHEINQHSPFWEISKANLAKEELEIVVILEGMVEATGMTCQARSSYVASEIKWGYRFTPVLTLEDGFYEVDYNSFHEIYETNTPSCSARELAEMSARSRLPLTWSVASRLSQQGLLDPGDGGLETDRAEGKGNGGVGDDGMREQAERNGDIANMENESKV</sequence>
<name>A0AAD8ZJ67_9TELE</name>
<keyword evidence="10 18" id="KW-1133">Transmembrane helix</keyword>
<accession>A0AAD8ZJ67</accession>
<dbReference type="PRINTS" id="PR01320">
    <property type="entry name" value="KIRCHANNEL"/>
</dbReference>
<evidence type="ECO:0000259" key="20">
    <source>
        <dbReference type="Pfam" id="PF17655"/>
    </source>
</evidence>
<feature type="compositionally biased region" description="Basic and acidic residues" evidence="17">
    <location>
        <begin position="434"/>
        <end position="444"/>
    </location>
</feature>
<dbReference type="InterPro" id="IPR040445">
    <property type="entry name" value="Kir_TM"/>
</dbReference>
<dbReference type="GO" id="GO:0005886">
    <property type="term" value="C:plasma membrane"/>
    <property type="evidence" value="ECO:0007669"/>
    <property type="project" value="TreeGrafter"/>
</dbReference>
<feature type="transmembrane region" description="Helical" evidence="18">
    <location>
        <begin position="109"/>
        <end position="130"/>
    </location>
</feature>
<keyword evidence="5 16" id="KW-0633">Potassium transport</keyword>
<keyword evidence="8 16" id="KW-0851">Voltage-gated channel</keyword>
<comment type="caution">
    <text evidence="21">The sequence shown here is derived from an EMBL/GenBank/DDBJ whole genome shotgun (WGS) entry which is preliminary data.</text>
</comment>
<keyword evidence="11 16" id="KW-0406">Ion transport</keyword>
<comment type="catalytic activity">
    <reaction evidence="15">
        <text>K(+)(in) = K(+)(out)</text>
        <dbReference type="Rhea" id="RHEA:29463"/>
        <dbReference type="ChEBI" id="CHEBI:29103"/>
    </reaction>
</comment>
<dbReference type="InterPro" id="IPR016449">
    <property type="entry name" value="K_chnl_inward-rec_Kir"/>
</dbReference>
<feature type="region of interest" description="Disordered" evidence="17">
    <location>
        <begin position="408"/>
        <end position="455"/>
    </location>
</feature>
<proteinExistence type="inferred from homology"/>
<evidence type="ECO:0000256" key="15">
    <source>
        <dbReference type="ARBA" id="ARBA00034430"/>
    </source>
</evidence>
<dbReference type="Proteomes" id="UP001239994">
    <property type="component" value="Unassembled WGS sequence"/>
</dbReference>
<evidence type="ECO:0000256" key="6">
    <source>
        <dbReference type="ARBA" id="ARBA00022553"/>
    </source>
</evidence>
<evidence type="ECO:0000256" key="10">
    <source>
        <dbReference type="ARBA" id="ARBA00022989"/>
    </source>
</evidence>
<comment type="similarity">
    <text evidence="2">Belongs to the inward rectifier-type potassium channel (TC 1.A.2.1) family. KCNJ6 subfamily.</text>
</comment>
<evidence type="ECO:0000256" key="16">
    <source>
        <dbReference type="RuleBase" id="RU003822"/>
    </source>
</evidence>
<dbReference type="InterPro" id="IPR014756">
    <property type="entry name" value="Ig_E-set"/>
</dbReference>
<reference evidence="21" key="1">
    <citation type="submission" date="2023-03" db="EMBL/GenBank/DDBJ databases">
        <title>Electrophorus voltai genome.</title>
        <authorList>
            <person name="Bian C."/>
        </authorList>
    </citation>
    <scope>NUCLEOTIDE SEQUENCE</scope>
    <source>
        <strain evidence="21">CB-2022</strain>
        <tissue evidence="21">Muscle</tissue>
    </source>
</reference>
<evidence type="ECO:0000256" key="3">
    <source>
        <dbReference type="ARBA" id="ARBA00015884"/>
    </source>
</evidence>
<keyword evidence="12 18" id="KW-0472">Membrane</keyword>
<keyword evidence="7 16" id="KW-0812">Transmembrane</keyword>
<evidence type="ECO:0000256" key="1">
    <source>
        <dbReference type="ARBA" id="ARBA00004141"/>
    </source>
</evidence>
<keyword evidence="22" id="KW-1185">Reference proteome</keyword>
<evidence type="ECO:0000313" key="22">
    <source>
        <dbReference type="Proteomes" id="UP001239994"/>
    </source>
</evidence>
<organism evidence="21 22">
    <name type="scientific">Electrophorus voltai</name>
    <dbReference type="NCBI Taxonomy" id="2609070"/>
    <lineage>
        <taxon>Eukaryota</taxon>
        <taxon>Metazoa</taxon>
        <taxon>Chordata</taxon>
        <taxon>Craniata</taxon>
        <taxon>Vertebrata</taxon>
        <taxon>Euteleostomi</taxon>
        <taxon>Actinopterygii</taxon>
        <taxon>Neopterygii</taxon>
        <taxon>Teleostei</taxon>
        <taxon>Ostariophysi</taxon>
        <taxon>Gymnotiformes</taxon>
        <taxon>Gymnotoidei</taxon>
        <taxon>Gymnotidae</taxon>
        <taxon>Electrophorus</taxon>
    </lineage>
</organism>
<feature type="domain" description="Potassium channel inwardly rectifying transmembrane" evidence="19">
    <location>
        <begin position="73"/>
        <end position="212"/>
    </location>
</feature>
<evidence type="ECO:0000256" key="9">
    <source>
        <dbReference type="ARBA" id="ARBA00022958"/>
    </source>
</evidence>
<evidence type="ECO:0000256" key="11">
    <source>
        <dbReference type="ARBA" id="ARBA00023065"/>
    </source>
</evidence>
<dbReference type="SUPFAM" id="SSF81324">
    <property type="entry name" value="Voltage-gated potassium channels"/>
    <property type="match status" value="1"/>
</dbReference>
<dbReference type="Gene3D" id="2.60.40.1400">
    <property type="entry name" value="G protein-activated inward rectifier potassium channel 1"/>
    <property type="match status" value="1"/>
</dbReference>
<evidence type="ECO:0000256" key="18">
    <source>
        <dbReference type="SAM" id="Phobius"/>
    </source>
</evidence>
<evidence type="ECO:0000256" key="5">
    <source>
        <dbReference type="ARBA" id="ARBA00022538"/>
    </source>
</evidence>
<feature type="transmembrane region" description="Helical" evidence="18">
    <location>
        <begin position="184"/>
        <end position="207"/>
    </location>
</feature>
<dbReference type="Pfam" id="PF17655">
    <property type="entry name" value="IRK_C"/>
    <property type="match status" value="1"/>
</dbReference>
<evidence type="ECO:0000256" key="17">
    <source>
        <dbReference type="SAM" id="MobiDB-lite"/>
    </source>
</evidence>